<organism evidence="1 2">
    <name type="scientific">Piscirickettsia salmonis</name>
    <dbReference type="NCBI Taxonomy" id="1238"/>
    <lineage>
        <taxon>Bacteria</taxon>
        <taxon>Pseudomonadati</taxon>
        <taxon>Pseudomonadota</taxon>
        <taxon>Gammaproteobacteria</taxon>
        <taxon>Thiotrichales</taxon>
        <taxon>Piscirickettsiaceae</taxon>
        <taxon>Piscirickettsia</taxon>
    </lineage>
</organism>
<dbReference type="PROSITE" id="PS00195">
    <property type="entry name" value="GLUTAREDOXIN_1"/>
    <property type="match status" value="1"/>
</dbReference>
<dbReference type="SUPFAM" id="SSF52833">
    <property type="entry name" value="Thioredoxin-like"/>
    <property type="match status" value="1"/>
</dbReference>
<dbReference type="NCBIfam" id="NF007702">
    <property type="entry name" value="PRK10387.1"/>
    <property type="match status" value="1"/>
</dbReference>
<name>A0A9Q5VCT5_PISSA</name>
<dbReference type="PANTHER" id="PTHR43968:SF6">
    <property type="entry name" value="GLUTATHIONE S-TRANSFERASE OMEGA"/>
    <property type="match status" value="1"/>
</dbReference>
<dbReference type="Gene3D" id="3.40.30.10">
    <property type="entry name" value="Glutaredoxin"/>
    <property type="match status" value="1"/>
</dbReference>
<reference evidence="1 2" key="1">
    <citation type="submission" date="2019-04" db="EMBL/GenBank/DDBJ databases">
        <title>Complete genome sequencing of Piscirickettsia salmonis strain Psal-009.</title>
        <authorList>
            <person name="Schober I."/>
            <person name="Bunk B."/>
            <person name="Sproer C."/>
            <person name="Carril G.P."/>
            <person name="Riedel T."/>
            <person name="Flores-Herrera P.A."/>
            <person name="Nourdin-Galindo G."/>
            <person name="Marshall S.H."/>
            <person name="Overmann J."/>
        </authorList>
    </citation>
    <scope>NUCLEOTIDE SEQUENCE [LARGE SCALE GENOMIC DNA]</scope>
    <source>
        <strain evidence="1 2">Psal-009</strain>
    </source>
</reference>
<dbReference type="PROSITE" id="PS51354">
    <property type="entry name" value="GLUTAREDOXIN_2"/>
    <property type="match status" value="1"/>
</dbReference>
<dbReference type="InterPro" id="IPR011767">
    <property type="entry name" value="GLR_AS"/>
</dbReference>
<dbReference type="SUPFAM" id="SSF47616">
    <property type="entry name" value="GST C-terminal domain-like"/>
    <property type="match status" value="1"/>
</dbReference>
<evidence type="ECO:0000313" key="1">
    <source>
        <dbReference type="EMBL" id="QGO06341.1"/>
    </source>
</evidence>
<dbReference type="EMBL" id="CP038908">
    <property type="protein sequence ID" value="QGO06341.1"/>
    <property type="molecule type" value="Genomic_DNA"/>
</dbReference>
<dbReference type="GeneID" id="66741445"/>
<dbReference type="InterPro" id="IPR007494">
    <property type="entry name" value="Glutaredoxin2_C"/>
</dbReference>
<dbReference type="Pfam" id="PF04399">
    <property type="entry name" value="Glutaredoxin2_C"/>
    <property type="match status" value="1"/>
</dbReference>
<dbReference type="Pfam" id="PF13417">
    <property type="entry name" value="GST_N_3"/>
    <property type="match status" value="1"/>
</dbReference>
<dbReference type="RefSeq" id="WP_016210594.1">
    <property type="nucleotide sequence ID" value="NZ_CP012413.1"/>
</dbReference>
<dbReference type="GO" id="GO:0005737">
    <property type="term" value="C:cytoplasm"/>
    <property type="evidence" value="ECO:0007669"/>
    <property type="project" value="TreeGrafter"/>
</dbReference>
<dbReference type="InterPro" id="IPR036249">
    <property type="entry name" value="Thioredoxin-like_sf"/>
</dbReference>
<keyword evidence="2" id="KW-1185">Reference proteome</keyword>
<protein>
    <submittedName>
        <fullName evidence="1">Glutaredoxin-2</fullName>
    </submittedName>
</protein>
<dbReference type="InterPro" id="IPR036282">
    <property type="entry name" value="Glutathione-S-Trfase_C_sf"/>
</dbReference>
<proteinExistence type="predicted"/>
<dbReference type="Gene3D" id="1.20.1050.10">
    <property type="match status" value="1"/>
</dbReference>
<dbReference type="InterPro" id="IPR050983">
    <property type="entry name" value="GST_Omega/HSP26"/>
</dbReference>
<gene>
    <name evidence="1" type="primary">grxB</name>
    <name evidence="1" type="ORF">Psal009_02252</name>
</gene>
<dbReference type="Proteomes" id="UP000422232">
    <property type="component" value="Chromosome"/>
</dbReference>
<dbReference type="AlphaFoldDB" id="A0A9Q5VCT5"/>
<dbReference type="PROSITE" id="PS50404">
    <property type="entry name" value="GST_NTER"/>
    <property type="match status" value="1"/>
</dbReference>
<dbReference type="InterPro" id="IPR004045">
    <property type="entry name" value="Glutathione_S-Trfase_N"/>
</dbReference>
<sequence length="217" mass="24371">MTLYEYKYCPYCVRVRLALGLKNIPYEAVAVDYADSELPTRLIGKKMLPVLKTVAGDYLGESLDIVKYLDENHAGPAIIASVRQAEIETILTESRGAVYGLLAPRWLRAGFKELESQAAQDYLRHKFESSLECTLEESLAKTAEYFEILKPVFAQLEALLTHTETVDGAISYADIVLVPPLVNLTLVKDIPLPDKLKQYLAHWAEQTGVDLYYNQAL</sequence>
<evidence type="ECO:0000313" key="2">
    <source>
        <dbReference type="Proteomes" id="UP000422232"/>
    </source>
</evidence>
<dbReference type="PANTHER" id="PTHR43968">
    <property type="match status" value="1"/>
</dbReference>
<accession>A0A9Q5VCT5</accession>